<name>A6HM03_RAT</name>
<sequence>MPASLSCFLLIMSPLTPLFPSPAISFLISLHFLLHLLVSDCPSNTLISSFIVCPVFFPNWSAGHLELGRIRC</sequence>
<dbReference type="EMBL" id="CH473949">
    <property type="protein sequence ID" value="EDL79054.1"/>
    <property type="molecule type" value="Genomic_DNA"/>
</dbReference>
<evidence type="ECO:0000313" key="3">
    <source>
        <dbReference type="Proteomes" id="UP000234681"/>
    </source>
</evidence>
<accession>A6HM03</accession>
<proteinExistence type="predicted"/>
<feature type="chain" id="PRO_5039902196" evidence="1">
    <location>
        <begin position="26"/>
        <end position="72"/>
    </location>
</feature>
<dbReference type="AlphaFoldDB" id="A6HM03"/>
<gene>
    <name evidence="2" type="ORF">rCG_26844</name>
</gene>
<organism evidence="2 3">
    <name type="scientific">Rattus norvegicus</name>
    <name type="common">Rat</name>
    <dbReference type="NCBI Taxonomy" id="10116"/>
    <lineage>
        <taxon>Eukaryota</taxon>
        <taxon>Metazoa</taxon>
        <taxon>Chordata</taxon>
        <taxon>Craniata</taxon>
        <taxon>Vertebrata</taxon>
        <taxon>Euteleostomi</taxon>
        <taxon>Mammalia</taxon>
        <taxon>Eutheria</taxon>
        <taxon>Euarchontoglires</taxon>
        <taxon>Glires</taxon>
        <taxon>Rodentia</taxon>
        <taxon>Myomorpha</taxon>
        <taxon>Muroidea</taxon>
        <taxon>Muridae</taxon>
        <taxon>Murinae</taxon>
        <taxon>Rattus</taxon>
    </lineage>
</organism>
<reference evidence="3" key="1">
    <citation type="submission" date="2005-09" db="EMBL/GenBank/DDBJ databases">
        <authorList>
            <person name="Mural R.J."/>
            <person name="Li P.W."/>
            <person name="Adams M.D."/>
            <person name="Amanatides P.G."/>
            <person name="Baden-Tillson H."/>
            <person name="Barnstead M."/>
            <person name="Chin S.H."/>
            <person name="Dew I."/>
            <person name="Evans C.A."/>
            <person name="Ferriera S."/>
            <person name="Flanigan M."/>
            <person name="Fosler C."/>
            <person name="Glodek A."/>
            <person name="Gu Z."/>
            <person name="Holt R.A."/>
            <person name="Jennings D."/>
            <person name="Kraft C.L."/>
            <person name="Lu F."/>
            <person name="Nguyen T."/>
            <person name="Nusskern D.R."/>
            <person name="Pfannkoch C.M."/>
            <person name="Sitter C."/>
            <person name="Sutton G.G."/>
            <person name="Venter J.C."/>
            <person name="Wang Z."/>
            <person name="Woodage T."/>
            <person name="Zheng X.H."/>
            <person name="Zhong F."/>
        </authorList>
    </citation>
    <scope>NUCLEOTIDE SEQUENCE [LARGE SCALE GENOMIC DNA]</scope>
    <source>
        <strain>BN</strain>
        <strain evidence="3">Sprague-Dawley</strain>
    </source>
</reference>
<protein>
    <submittedName>
        <fullName evidence="2">RCG26844</fullName>
    </submittedName>
</protein>
<keyword evidence="1" id="KW-0732">Signal</keyword>
<dbReference type="Proteomes" id="UP000234681">
    <property type="component" value="Chromosome 3"/>
</dbReference>
<evidence type="ECO:0000313" key="2">
    <source>
        <dbReference type="EMBL" id="EDL79054.1"/>
    </source>
</evidence>
<feature type="signal peptide" evidence="1">
    <location>
        <begin position="1"/>
        <end position="25"/>
    </location>
</feature>
<evidence type="ECO:0000256" key="1">
    <source>
        <dbReference type="SAM" id="SignalP"/>
    </source>
</evidence>